<sequence length="217" mass="23782">MADSATTSSAIPNSSDPPSTKSSFYLDAEGLTVIGDGLQFIATLKALYEEWTEAGRPTSTSPSVPASESQTTPGIEWDAGVVDIFLNGVSCDCVVFPADDPSERPRTDARKGRDYSLYYQALNNTLNHDTDLSLRPALPLIRRMTYLLLYDEKTGVEGMWMRARIDRAALSKFPLPNSLCMLLKSCDISISIAVKGKKISEDATFSSLSGRTLQWRL</sequence>
<protein>
    <submittedName>
        <fullName evidence="2">Uncharacterized protein</fullName>
    </submittedName>
</protein>
<organism evidence="2 3">
    <name type="scientific">Symbiodinium microadriaticum</name>
    <name type="common">Dinoflagellate</name>
    <name type="synonym">Zooxanthella microadriatica</name>
    <dbReference type="NCBI Taxonomy" id="2951"/>
    <lineage>
        <taxon>Eukaryota</taxon>
        <taxon>Sar</taxon>
        <taxon>Alveolata</taxon>
        <taxon>Dinophyceae</taxon>
        <taxon>Suessiales</taxon>
        <taxon>Symbiodiniaceae</taxon>
        <taxon>Symbiodinium</taxon>
    </lineage>
</organism>
<dbReference type="Proteomes" id="UP000186817">
    <property type="component" value="Unassembled WGS sequence"/>
</dbReference>
<evidence type="ECO:0000313" key="2">
    <source>
        <dbReference type="EMBL" id="OLP75544.1"/>
    </source>
</evidence>
<name>A0A1Q9BXY4_SYMMI</name>
<comment type="caution">
    <text evidence="2">The sequence shown here is derived from an EMBL/GenBank/DDBJ whole genome shotgun (WGS) entry which is preliminary data.</text>
</comment>
<reference evidence="2 3" key="1">
    <citation type="submission" date="2016-02" db="EMBL/GenBank/DDBJ databases">
        <title>Genome analysis of coral dinoflagellate symbionts highlights evolutionary adaptations to a symbiotic lifestyle.</title>
        <authorList>
            <person name="Aranda M."/>
            <person name="Li Y."/>
            <person name="Liew Y.J."/>
            <person name="Baumgarten S."/>
            <person name="Simakov O."/>
            <person name="Wilson M."/>
            <person name="Piel J."/>
            <person name="Ashoor H."/>
            <person name="Bougouffa S."/>
            <person name="Bajic V.B."/>
            <person name="Ryu T."/>
            <person name="Ravasi T."/>
            <person name="Bayer T."/>
            <person name="Micklem G."/>
            <person name="Kim H."/>
            <person name="Bhak J."/>
            <person name="Lajeunesse T.C."/>
            <person name="Voolstra C.R."/>
        </authorList>
    </citation>
    <scope>NUCLEOTIDE SEQUENCE [LARGE SCALE GENOMIC DNA]</scope>
    <source>
        <strain evidence="2 3">CCMP2467</strain>
    </source>
</reference>
<evidence type="ECO:0000256" key="1">
    <source>
        <dbReference type="SAM" id="MobiDB-lite"/>
    </source>
</evidence>
<feature type="region of interest" description="Disordered" evidence="1">
    <location>
        <begin position="1"/>
        <end position="21"/>
    </location>
</feature>
<evidence type="ECO:0000313" key="3">
    <source>
        <dbReference type="Proteomes" id="UP000186817"/>
    </source>
</evidence>
<dbReference type="AlphaFoldDB" id="A0A1Q9BXY4"/>
<gene>
    <name evidence="2" type="ORF">AK812_SmicGene44640</name>
</gene>
<dbReference type="EMBL" id="LSRX01002415">
    <property type="protein sequence ID" value="OLP75544.1"/>
    <property type="molecule type" value="Genomic_DNA"/>
</dbReference>
<accession>A0A1Q9BXY4</accession>
<keyword evidence="3" id="KW-1185">Reference proteome</keyword>
<proteinExistence type="predicted"/>